<dbReference type="Gramene" id="Mp4g06890.1">
    <property type="protein sequence ID" value="Mp4g06890.1.cds"/>
    <property type="gene ID" value="Mp4g06890"/>
</dbReference>
<dbReference type="AlphaFoldDB" id="A0A2R6W961"/>
<proteinExistence type="predicted"/>
<keyword evidence="2" id="KW-1185">Reference proteome</keyword>
<sequence length="83" mass="9248">MSIVHVLVQPSVYFHEKHLAACGGIKAFLACPQDTRLQAHEHGGRSSESFNTLSVRCAVRIHNLAFVCPHEMELNDTYPSDQT</sequence>
<organism evidence="1 2">
    <name type="scientific">Marchantia polymorpha</name>
    <name type="common">Common liverwort</name>
    <name type="synonym">Marchantia aquatica</name>
    <dbReference type="NCBI Taxonomy" id="3197"/>
    <lineage>
        <taxon>Eukaryota</taxon>
        <taxon>Viridiplantae</taxon>
        <taxon>Streptophyta</taxon>
        <taxon>Embryophyta</taxon>
        <taxon>Marchantiophyta</taxon>
        <taxon>Marchantiopsida</taxon>
        <taxon>Marchantiidae</taxon>
        <taxon>Marchantiales</taxon>
        <taxon>Marchantiaceae</taxon>
        <taxon>Marchantia</taxon>
    </lineage>
</organism>
<dbReference type="Proteomes" id="UP000244005">
    <property type="component" value="Unassembled WGS sequence"/>
</dbReference>
<protein>
    <submittedName>
        <fullName evidence="1">Uncharacterized protein</fullName>
    </submittedName>
</protein>
<dbReference type="EMBL" id="KZ772797">
    <property type="protein sequence ID" value="PTQ30403.1"/>
    <property type="molecule type" value="Genomic_DNA"/>
</dbReference>
<reference evidence="2" key="1">
    <citation type="journal article" date="2017" name="Cell">
        <title>Insights into land plant evolution garnered from the Marchantia polymorpha genome.</title>
        <authorList>
            <person name="Bowman J.L."/>
            <person name="Kohchi T."/>
            <person name="Yamato K.T."/>
            <person name="Jenkins J."/>
            <person name="Shu S."/>
            <person name="Ishizaki K."/>
            <person name="Yamaoka S."/>
            <person name="Nishihama R."/>
            <person name="Nakamura Y."/>
            <person name="Berger F."/>
            <person name="Adam C."/>
            <person name="Aki S.S."/>
            <person name="Althoff F."/>
            <person name="Araki T."/>
            <person name="Arteaga-Vazquez M.A."/>
            <person name="Balasubrmanian S."/>
            <person name="Barry K."/>
            <person name="Bauer D."/>
            <person name="Boehm C.R."/>
            <person name="Briginshaw L."/>
            <person name="Caballero-Perez J."/>
            <person name="Catarino B."/>
            <person name="Chen F."/>
            <person name="Chiyoda S."/>
            <person name="Chovatia M."/>
            <person name="Davies K.M."/>
            <person name="Delmans M."/>
            <person name="Demura T."/>
            <person name="Dierschke T."/>
            <person name="Dolan L."/>
            <person name="Dorantes-Acosta A.E."/>
            <person name="Eklund D.M."/>
            <person name="Florent S.N."/>
            <person name="Flores-Sandoval E."/>
            <person name="Fujiyama A."/>
            <person name="Fukuzawa H."/>
            <person name="Galik B."/>
            <person name="Grimanelli D."/>
            <person name="Grimwood J."/>
            <person name="Grossniklaus U."/>
            <person name="Hamada T."/>
            <person name="Haseloff J."/>
            <person name="Hetherington A.J."/>
            <person name="Higo A."/>
            <person name="Hirakawa Y."/>
            <person name="Hundley H.N."/>
            <person name="Ikeda Y."/>
            <person name="Inoue K."/>
            <person name="Inoue S.I."/>
            <person name="Ishida S."/>
            <person name="Jia Q."/>
            <person name="Kakita M."/>
            <person name="Kanazawa T."/>
            <person name="Kawai Y."/>
            <person name="Kawashima T."/>
            <person name="Kennedy M."/>
            <person name="Kinose K."/>
            <person name="Kinoshita T."/>
            <person name="Kohara Y."/>
            <person name="Koide E."/>
            <person name="Komatsu K."/>
            <person name="Kopischke S."/>
            <person name="Kubo M."/>
            <person name="Kyozuka J."/>
            <person name="Lagercrantz U."/>
            <person name="Lin S.S."/>
            <person name="Lindquist E."/>
            <person name="Lipzen A.M."/>
            <person name="Lu C.W."/>
            <person name="De Luna E."/>
            <person name="Martienssen R.A."/>
            <person name="Minamino N."/>
            <person name="Mizutani M."/>
            <person name="Mizutani M."/>
            <person name="Mochizuki N."/>
            <person name="Monte I."/>
            <person name="Mosher R."/>
            <person name="Nagasaki H."/>
            <person name="Nakagami H."/>
            <person name="Naramoto S."/>
            <person name="Nishitani K."/>
            <person name="Ohtani M."/>
            <person name="Okamoto T."/>
            <person name="Okumura M."/>
            <person name="Phillips J."/>
            <person name="Pollak B."/>
            <person name="Reinders A."/>
            <person name="Rovekamp M."/>
            <person name="Sano R."/>
            <person name="Sawa S."/>
            <person name="Schmid M.W."/>
            <person name="Shirakawa M."/>
            <person name="Solano R."/>
            <person name="Spunde A."/>
            <person name="Suetsugu N."/>
            <person name="Sugano S."/>
            <person name="Sugiyama A."/>
            <person name="Sun R."/>
            <person name="Suzuki Y."/>
            <person name="Takenaka M."/>
            <person name="Takezawa D."/>
            <person name="Tomogane H."/>
            <person name="Tsuzuki M."/>
            <person name="Ueda T."/>
            <person name="Umeda M."/>
            <person name="Ward J.M."/>
            <person name="Watanabe Y."/>
            <person name="Yazaki K."/>
            <person name="Yokoyama R."/>
            <person name="Yoshitake Y."/>
            <person name="Yotsui I."/>
            <person name="Zachgo S."/>
            <person name="Schmutz J."/>
        </authorList>
    </citation>
    <scope>NUCLEOTIDE SEQUENCE [LARGE SCALE GENOMIC DNA]</scope>
    <source>
        <strain evidence="2">Tak-1</strain>
    </source>
</reference>
<gene>
    <name evidence="1" type="ORF">MARPO_0125s0034</name>
</gene>
<name>A0A2R6W961_MARPO</name>
<evidence type="ECO:0000313" key="1">
    <source>
        <dbReference type="EMBL" id="PTQ30403.1"/>
    </source>
</evidence>
<accession>A0A2R6W961</accession>
<evidence type="ECO:0000313" key="2">
    <source>
        <dbReference type="Proteomes" id="UP000244005"/>
    </source>
</evidence>